<dbReference type="OrthoDB" id="521512at2759"/>
<evidence type="ECO:0000256" key="6">
    <source>
        <dbReference type="ARBA" id="ARBA00022692"/>
    </source>
</evidence>
<evidence type="ECO:0000313" key="12">
    <source>
        <dbReference type="EMBL" id="CAG7831484.1"/>
    </source>
</evidence>
<dbReference type="InterPro" id="IPR012576">
    <property type="entry name" value="NDUFB3"/>
</dbReference>
<dbReference type="EMBL" id="CAJVCH010560692">
    <property type="protein sequence ID" value="CAG7831484.1"/>
    <property type="molecule type" value="Genomic_DNA"/>
</dbReference>
<keyword evidence="8" id="KW-0249">Electron transport</keyword>
<evidence type="ECO:0000256" key="5">
    <source>
        <dbReference type="ARBA" id="ARBA00022660"/>
    </source>
</evidence>
<comment type="caution">
    <text evidence="12">The sequence shown here is derived from an EMBL/GenBank/DDBJ whole genome shotgun (WGS) entry which is preliminary data.</text>
</comment>
<evidence type="ECO:0000256" key="3">
    <source>
        <dbReference type="ARBA" id="ARBA00005667"/>
    </source>
</evidence>
<keyword evidence="13" id="KW-1185">Reference proteome</keyword>
<keyword evidence="5" id="KW-0679">Respiratory chain</keyword>
<evidence type="ECO:0000256" key="9">
    <source>
        <dbReference type="ARBA" id="ARBA00022989"/>
    </source>
</evidence>
<proteinExistence type="inferred from homology"/>
<evidence type="ECO:0000256" key="10">
    <source>
        <dbReference type="ARBA" id="ARBA00023128"/>
    </source>
</evidence>
<dbReference type="Pfam" id="PF08122">
    <property type="entry name" value="NDUF_B12"/>
    <property type="match status" value="1"/>
</dbReference>
<dbReference type="GO" id="GO:0022900">
    <property type="term" value="P:electron transport chain"/>
    <property type="evidence" value="ECO:0007669"/>
    <property type="project" value="InterPro"/>
</dbReference>
<evidence type="ECO:0000256" key="11">
    <source>
        <dbReference type="ARBA" id="ARBA00023136"/>
    </source>
</evidence>
<evidence type="ECO:0000256" key="1">
    <source>
        <dbReference type="ARBA" id="ARBA00003195"/>
    </source>
</evidence>
<organism evidence="12 13">
    <name type="scientific">Allacma fusca</name>
    <dbReference type="NCBI Taxonomy" id="39272"/>
    <lineage>
        <taxon>Eukaryota</taxon>
        <taxon>Metazoa</taxon>
        <taxon>Ecdysozoa</taxon>
        <taxon>Arthropoda</taxon>
        <taxon>Hexapoda</taxon>
        <taxon>Collembola</taxon>
        <taxon>Symphypleona</taxon>
        <taxon>Sminthuridae</taxon>
        <taxon>Allacma</taxon>
    </lineage>
</organism>
<evidence type="ECO:0000256" key="4">
    <source>
        <dbReference type="ARBA" id="ARBA00022448"/>
    </source>
</evidence>
<keyword evidence="11" id="KW-0472">Membrane</keyword>
<keyword evidence="4" id="KW-0813">Transport</keyword>
<dbReference type="GO" id="GO:0005743">
    <property type="term" value="C:mitochondrial inner membrane"/>
    <property type="evidence" value="ECO:0007669"/>
    <property type="project" value="UniProtKB-SubCell"/>
</dbReference>
<keyword evidence="9" id="KW-1133">Transmembrane helix</keyword>
<evidence type="ECO:0008006" key="14">
    <source>
        <dbReference type="Google" id="ProtNLM"/>
    </source>
</evidence>
<name>A0A8J2LFR7_9HEXA</name>
<evidence type="ECO:0000256" key="2">
    <source>
        <dbReference type="ARBA" id="ARBA00004298"/>
    </source>
</evidence>
<gene>
    <name evidence="12" type="ORF">AFUS01_LOCUS41226</name>
</gene>
<protein>
    <recommendedName>
        <fullName evidence="14">NADH dehydrogenase [ubiquinone] 1 beta subcomplex subunit 3</fullName>
    </recommendedName>
</protein>
<keyword evidence="7" id="KW-0999">Mitochondrion inner membrane</keyword>
<sequence length="109" mass="12194">MGGHHHVHVPKLPDYRSYKVEDIPQLVKNKENLAKLGLKDPWARNEVWRFAFLNRNTTWGIFCDTAGRGFKTGWALGALTALGGYLWDRHNGHGHGHGHGDDSGHGHGH</sequence>
<dbReference type="Proteomes" id="UP000708208">
    <property type="component" value="Unassembled WGS sequence"/>
</dbReference>
<keyword evidence="6" id="KW-0812">Transmembrane</keyword>
<comment type="function">
    <text evidence="1">Accessory subunit of the mitochondrial membrane respiratory chain NADH dehydrogenase (Complex I), that is believed not to be involved in catalysis. Complex I functions in the transfer of electrons from NADH to the respiratory chain. The immediate electron acceptor for the enzyme is believed to be ubiquinone.</text>
</comment>
<keyword evidence="10" id="KW-0496">Mitochondrion</keyword>
<evidence type="ECO:0000256" key="8">
    <source>
        <dbReference type="ARBA" id="ARBA00022982"/>
    </source>
</evidence>
<reference evidence="12" key="1">
    <citation type="submission" date="2021-06" db="EMBL/GenBank/DDBJ databases">
        <authorList>
            <person name="Hodson N. C."/>
            <person name="Mongue J. A."/>
            <person name="Jaron S. K."/>
        </authorList>
    </citation>
    <scope>NUCLEOTIDE SEQUENCE</scope>
</reference>
<evidence type="ECO:0000313" key="13">
    <source>
        <dbReference type="Proteomes" id="UP000708208"/>
    </source>
</evidence>
<dbReference type="AlphaFoldDB" id="A0A8J2LFR7"/>
<accession>A0A8J2LFR7</accession>
<comment type="similarity">
    <text evidence="3">Belongs to the complex I NDUFB3 subunit family.</text>
</comment>
<evidence type="ECO:0000256" key="7">
    <source>
        <dbReference type="ARBA" id="ARBA00022792"/>
    </source>
</evidence>
<comment type="subcellular location">
    <subcellularLocation>
        <location evidence="2">Mitochondrion inner membrane</location>
        <topology evidence="2">Single-pass membrane protein</topology>
        <orientation evidence="2">Matrix side</orientation>
    </subcellularLocation>
</comment>